<dbReference type="GeneID" id="28938601"/>
<protein>
    <recommendedName>
        <fullName evidence="6">Large ribosomal subunit protein mL43</fullName>
    </recommendedName>
</protein>
<dbReference type="Gene3D" id="3.40.30.10">
    <property type="entry name" value="Glutaredoxin"/>
    <property type="match status" value="1"/>
</dbReference>
<keyword evidence="3" id="KW-0689">Ribosomal protein</keyword>
<dbReference type="SMART" id="SM00916">
    <property type="entry name" value="L51_S25_CI-B8"/>
    <property type="match status" value="1"/>
</dbReference>
<keyword evidence="4" id="KW-0496">Mitochondrion</keyword>
<accession>A0A0W4ZW44</accession>
<evidence type="ECO:0000256" key="2">
    <source>
        <dbReference type="ARBA" id="ARBA00006073"/>
    </source>
</evidence>
<comment type="subcellular location">
    <subcellularLocation>
        <location evidence="1">Mitochondrion</location>
    </subcellularLocation>
</comment>
<evidence type="ECO:0000256" key="1">
    <source>
        <dbReference type="ARBA" id="ARBA00004173"/>
    </source>
</evidence>
<dbReference type="PANTHER" id="PTHR21396:SF2">
    <property type="entry name" value="LARGE RIBOSOMAL SUBUNIT PROTEIN ML43"/>
    <property type="match status" value="1"/>
</dbReference>
<evidence type="ECO:0000313" key="9">
    <source>
        <dbReference type="Proteomes" id="UP000053447"/>
    </source>
</evidence>
<evidence type="ECO:0000259" key="7">
    <source>
        <dbReference type="SMART" id="SM00916"/>
    </source>
</evidence>
<organism evidence="8 9">
    <name type="scientific">Pneumocystis jirovecii (strain RU7)</name>
    <name type="common">Human pneumocystis pneumonia agent</name>
    <dbReference type="NCBI Taxonomy" id="1408657"/>
    <lineage>
        <taxon>Eukaryota</taxon>
        <taxon>Fungi</taxon>
        <taxon>Dikarya</taxon>
        <taxon>Ascomycota</taxon>
        <taxon>Taphrinomycotina</taxon>
        <taxon>Pneumocystomycetes</taxon>
        <taxon>Pneumocystaceae</taxon>
        <taxon>Pneumocystis</taxon>
    </lineage>
</organism>
<dbReference type="Proteomes" id="UP000053447">
    <property type="component" value="Unassembled WGS sequence"/>
</dbReference>
<dbReference type="GO" id="GO:0045454">
    <property type="term" value="P:cell redox homeostasis"/>
    <property type="evidence" value="ECO:0007669"/>
    <property type="project" value="EnsemblFungi"/>
</dbReference>
<sequence length="150" mass="17349">MPVRVIQSISSNRNGIGAYIFQCKKIQFCYCNWAGSSRGMNLFLRHMFAKFAQDHPYIEMVVSRRPGKHPILRVNGREKVICVRNLDPLQILKKAELLKNSSGAKLKKVKWPVFSMNTSVRGIWSPFHRQNVTSFPNSQNINNEHIYTDK</sequence>
<dbReference type="EMBL" id="LFWA01000001">
    <property type="protein sequence ID" value="KTW32594.1"/>
    <property type="molecule type" value="Genomic_DNA"/>
</dbReference>
<dbReference type="GO" id="GO:0032543">
    <property type="term" value="P:mitochondrial translation"/>
    <property type="evidence" value="ECO:0007669"/>
    <property type="project" value="InterPro"/>
</dbReference>
<dbReference type="PANTHER" id="PTHR21396">
    <property type="entry name" value="39S RIBOSOMAL PROTEIN L43"/>
    <property type="match status" value="1"/>
</dbReference>
<evidence type="ECO:0000256" key="4">
    <source>
        <dbReference type="ARBA" id="ARBA00023128"/>
    </source>
</evidence>
<evidence type="ECO:0000256" key="6">
    <source>
        <dbReference type="ARBA" id="ARBA00035188"/>
    </source>
</evidence>
<dbReference type="VEuPathDB" id="FungiDB:T551_00079"/>
<dbReference type="STRING" id="1408657.A0A0W4ZW44"/>
<keyword evidence="9" id="KW-1185">Reference proteome</keyword>
<dbReference type="AlphaFoldDB" id="A0A0W4ZW44"/>
<dbReference type="InterPro" id="IPR036249">
    <property type="entry name" value="Thioredoxin-like_sf"/>
</dbReference>
<gene>
    <name evidence="8" type="ORF">T551_00079</name>
</gene>
<keyword evidence="5" id="KW-0687">Ribonucleoprotein</keyword>
<reference evidence="9" key="1">
    <citation type="journal article" date="2016" name="Nat. Commun.">
        <title>Genome analysis of three Pneumocystis species reveals adaptation mechanisms to life exclusively in mammalian hosts.</title>
        <authorList>
            <person name="Ma L."/>
            <person name="Chen Z."/>
            <person name="Huang D.W."/>
            <person name="Kutty G."/>
            <person name="Ishihara M."/>
            <person name="Wang H."/>
            <person name="Abouelleil A."/>
            <person name="Bishop L."/>
            <person name="Davey E."/>
            <person name="Deng R."/>
            <person name="Deng X."/>
            <person name="Fan L."/>
            <person name="Fantoni G."/>
            <person name="Fitzgerald M."/>
            <person name="Gogineni E."/>
            <person name="Goldberg J.M."/>
            <person name="Handley G."/>
            <person name="Hu X."/>
            <person name="Huber C."/>
            <person name="Jiao X."/>
            <person name="Jones K."/>
            <person name="Levin J.Z."/>
            <person name="Liu Y."/>
            <person name="Macdonald P."/>
            <person name="Melnikov A."/>
            <person name="Raley C."/>
            <person name="Sassi M."/>
            <person name="Sherman B.T."/>
            <person name="Song X."/>
            <person name="Sykes S."/>
            <person name="Tran B."/>
            <person name="Walsh L."/>
            <person name="Xia Y."/>
            <person name="Yang J."/>
            <person name="Young S."/>
            <person name="Zeng Q."/>
            <person name="Zheng X."/>
            <person name="Stephens R."/>
            <person name="Nusbaum C."/>
            <person name="Birren B.W."/>
            <person name="Azadi P."/>
            <person name="Lempicki R.A."/>
            <person name="Cuomo C.A."/>
            <person name="Kovacs J.A."/>
        </authorList>
    </citation>
    <scope>NUCLEOTIDE SEQUENCE [LARGE SCALE GENOMIC DNA]</scope>
    <source>
        <strain evidence="9">RU7</strain>
    </source>
</reference>
<comment type="similarity">
    <text evidence="2">Belongs to the mitochondrion-specific ribosomal protein mL43 family.</text>
</comment>
<evidence type="ECO:0000256" key="5">
    <source>
        <dbReference type="ARBA" id="ARBA00023274"/>
    </source>
</evidence>
<dbReference type="OrthoDB" id="88at2759"/>
<evidence type="ECO:0000256" key="3">
    <source>
        <dbReference type="ARBA" id="ARBA00022980"/>
    </source>
</evidence>
<evidence type="ECO:0000313" key="8">
    <source>
        <dbReference type="EMBL" id="KTW32594.1"/>
    </source>
</evidence>
<dbReference type="GO" id="GO:0005762">
    <property type="term" value="C:mitochondrial large ribosomal subunit"/>
    <property type="evidence" value="ECO:0007669"/>
    <property type="project" value="EnsemblFungi"/>
</dbReference>
<feature type="domain" description="Ribosomal protein/NADH dehydrogenase" evidence="7">
    <location>
        <begin position="32"/>
        <end position="102"/>
    </location>
</feature>
<dbReference type="Pfam" id="PF05047">
    <property type="entry name" value="L51_S25_CI-B8"/>
    <property type="match status" value="1"/>
</dbReference>
<dbReference type="InterPro" id="IPR007741">
    <property type="entry name" value="Ribosomal_mL43/mS25/NADH_DH"/>
</dbReference>
<name>A0A0W4ZW44_PNEJ7</name>
<proteinExistence type="inferred from homology"/>
<dbReference type="eggNOG" id="KOG3445">
    <property type="taxonomic scope" value="Eukaryota"/>
</dbReference>
<comment type="caution">
    <text evidence="8">The sequence shown here is derived from an EMBL/GenBank/DDBJ whole genome shotgun (WGS) entry which is preliminary data.</text>
</comment>
<dbReference type="InterPro" id="IPR039927">
    <property type="entry name" value="Ribosomal_mL43"/>
</dbReference>
<dbReference type="SUPFAM" id="SSF52833">
    <property type="entry name" value="Thioredoxin-like"/>
    <property type="match status" value="1"/>
</dbReference>
<dbReference type="RefSeq" id="XP_018231286.1">
    <property type="nucleotide sequence ID" value="XM_018372346.1"/>
</dbReference>
<dbReference type="GO" id="GO:0003735">
    <property type="term" value="F:structural constituent of ribosome"/>
    <property type="evidence" value="ECO:0007669"/>
    <property type="project" value="EnsemblFungi"/>
</dbReference>